<proteinExistence type="predicted"/>
<dbReference type="EMBL" id="KN846953">
    <property type="protein sequence ID" value="KIV79189.1"/>
    <property type="molecule type" value="Genomic_DNA"/>
</dbReference>
<dbReference type="FunFam" id="3.20.20.70:FF:000138">
    <property type="entry name" value="NADPH dehydrogenase 1"/>
    <property type="match status" value="1"/>
</dbReference>
<sequence length="400" mass="43507">MAADERLFSPLKLGNLALAHRIALAPLTRFRANDQHVPLDMVAEYYAQRASTPGTLLIAEATFISPCAIGIANAPGIWSSQQIFAWKKVTHAVHAKGCFIYLQLWALGRRADPNLLARAEGGPYSVVSASAVPENPGPNQVIPQELTREEIKHFIDDYAEAAQNAMLAGFDGVEMHGANGYLIDQFLQESCNNRTDEYGGSVENRARFGLEVTQAVIQAVGDSRKVAMRLSPWSSTDPSATTGTGTSMQDAAAPVVAQFTHIIAELKKLDLAYLHLVESRVAGGDAGTAIYGNFTGRNDPFVEIWGVNGNKTPLILAGGFTPESARKVVGEHYARENVCIAFGRYYISTPDLPFRLRKGLVLNPYDRSTFYKVMSAEGYTDYPFSEEYAAANGEVLNGSH</sequence>
<name>A0A0D1YEG6_9EURO</name>
<dbReference type="OrthoDB" id="276546at2759"/>
<dbReference type="Proteomes" id="UP000053599">
    <property type="component" value="Unassembled WGS sequence"/>
</dbReference>
<dbReference type="InterPro" id="IPR001155">
    <property type="entry name" value="OxRdtase_FMN_N"/>
</dbReference>
<dbReference type="CDD" id="cd02933">
    <property type="entry name" value="OYE_like_FMN"/>
    <property type="match status" value="1"/>
</dbReference>
<dbReference type="Pfam" id="PF00724">
    <property type="entry name" value="Oxidored_FMN"/>
    <property type="match status" value="1"/>
</dbReference>
<evidence type="ECO:0000313" key="3">
    <source>
        <dbReference type="Proteomes" id="UP000053599"/>
    </source>
</evidence>
<dbReference type="PANTHER" id="PTHR22893">
    <property type="entry name" value="NADH OXIDOREDUCTASE-RELATED"/>
    <property type="match status" value="1"/>
</dbReference>
<feature type="domain" description="NADH:flavin oxidoreductase/NADH oxidase N-terminal" evidence="1">
    <location>
        <begin position="7"/>
        <end position="362"/>
    </location>
</feature>
<dbReference type="GO" id="GO:0003959">
    <property type="term" value="F:NADPH dehydrogenase activity"/>
    <property type="evidence" value="ECO:0007669"/>
    <property type="project" value="TreeGrafter"/>
</dbReference>
<dbReference type="GO" id="GO:0010181">
    <property type="term" value="F:FMN binding"/>
    <property type="evidence" value="ECO:0007669"/>
    <property type="project" value="InterPro"/>
</dbReference>
<dbReference type="STRING" id="1016849.A0A0D1YEG6"/>
<dbReference type="Gene3D" id="3.20.20.70">
    <property type="entry name" value="Aldolase class I"/>
    <property type="match status" value="1"/>
</dbReference>
<dbReference type="InterPro" id="IPR013785">
    <property type="entry name" value="Aldolase_TIM"/>
</dbReference>
<accession>A0A0D1YEG6</accession>
<evidence type="ECO:0000313" key="2">
    <source>
        <dbReference type="EMBL" id="KIV79189.1"/>
    </source>
</evidence>
<dbReference type="PANTHER" id="PTHR22893:SF91">
    <property type="entry name" value="NADPH DEHYDROGENASE 2-RELATED"/>
    <property type="match status" value="1"/>
</dbReference>
<reference evidence="2 3" key="1">
    <citation type="submission" date="2015-01" db="EMBL/GenBank/DDBJ databases">
        <title>The Genome Sequence of Exophiala sideris CBS121828.</title>
        <authorList>
            <consortium name="The Broad Institute Genomics Platform"/>
            <person name="Cuomo C."/>
            <person name="de Hoog S."/>
            <person name="Gorbushina A."/>
            <person name="Stielow B."/>
            <person name="Teixiera M."/>
            <person name="Abouelleil A."/>
            <person name="Chapman S.B."/>
            <person name="Priest M."/>
            <person name="Young S.K."/>
            <person name="Wortman J."/>
            <person name="Nusbaum C."/>
            <person name="Birren B."/>
        </authorList>
    </citation>
    <scope>NUCLEOTIDE SEQUENCE [LARGE SCALE GENOMIC DNA]</scope>
    <source>
        <strain evidence="2 3">CBS 121828</strain>
    </source>
</reference>
<organism evidence="2 3">
    <name type="scientific">Exophiala sideris</name>
    <dbReference type="NCBI Taxonomy" id="1016849"/>
    <lineage>
        <taxon>Eukaryota</taxon>
        <taxon>Fungi</taxon>
        <taxon>Dikarya</taxon>
        <taxon>Ascomycota</taxon>
        <taxon>Pezizomycotina</taxon>
        <taxon>Eurotiomycetes</taxon>
        <taxon>Chaetothyriomycetidae</taxon>
        <taxon>Chaetothyriales</taxon>
        <taxon>Herpotrichiellaceae</taxon>
        <taxon>Exophiala</taxon>
    </lineage>
</organism>
<dbReference type="AlphaFoldDB" id="A0A0D1YEG6"/>
<dbReference type="SUPFAM" id="SSF51395">
    <property type="entry name" value="FMN-linked oxidoreductases"/>
    <property type="match status" value="1"/>
</dbReference>
<gene>
    <name evidence="2" type="ORF">PV11_06761</name>
</gene>
<protein>
    <recommendedName>
        <fullName evidence="1">NADH:flavin oxidoreductase/NADH oxidase N-terminal domain-containing protein</fullName>
    </recommendedName>
</protein>
<evidence type="ECO:0000259" key="1">
    <source>
        <dbReference type="Pfam" id="PF00724"/>
    </source>
</evidence>
<dbReference type="InterPro" id="IPR045247">
    <property type="entry name" value="Oye-like"/>
</dbReference>
<dbReference type="HOGENOM" id="CLU_012153_0_0_1"/>